<evidence type="ECO:0000256" key="7">
    <source>
        <dbReference type="ARBA" id="ARBA00048336"/>
    </source>
</evidence>
<comment type="subcellular location">
    <subcellularLocation>
        <location evidence="1">Cytoplasm</location>
    </subcellularLocation>
</comment>
<dbReference type="InterPro" id="IPR041867">
    <property type="entry name" value="MPP_CSTP1"/>
</dbReference>
<dbReference type="AlphaFoldDB" id="A0A8J5JUF0"/>
<evidence type="ECO:0000259" key="8">
    <source>
        <dbReference type="Pfam" id="PF00149"/>
    </source>
</evidence>
<dbReference type="PANTHER" id="PTHR43143:SF1">
    <property type="entry name" value="SERINE_THREONINE-PROTEIN PHOSPHATASE CPPED1"/>
    <property type="match status" value="1"/>
</dbReference>
<dbReference type="EMBL" id="JAHLQT010029607">
    <property type="protein sequence ID" value="KAG7161279.1"/>
    <property type="molecule type" value="Genomic_DNA"/>
</dbReference>
<protein>
    <recommendedName>
        <fullName evidence="2">protein-serine/threonine phosphatase</fullName>
        <ecNumber evidence="2">3.1.3.16</ecNumber>
    </recommendedName>
</protein>
<dbReference type="GO" id="GO:0004722">
    <property type="term" value="F:protein serine/threonine phosphatase activity"/>
    <property type="evidence" value="ECO:0007669"/>
    <property type="project" value="UniProtKB-EC"/>
</dbReference>
<name>A0A8J5JUF0_HOMAM</name>
<dbReference type="OrthoDB" id="45007at2759"/>
<dbReference type="InterPro" id="IPR051918">
    <property type="entry name" value="STPP_CPPED1"/>
</dbReference>
<dbReference type="Proteomes" id="UP000747542">
    <property type="component" value="Unassembled WGS sequence"/>
</dbReference>
<feature type="domain" description="Calcineurin-like phosphoesterase" evidence="8">
    <location>
        <begin position="74"/>
        <end position="243"/>
    </location>
</feature>
<dbReference type="Pfam" id="PF00149">
    <property type="entry name" value="Metallophos"/>
    <property type="match status" value="1"/>
</dbReference>
<evidence type="ECO:0000256" key="2">
    <source>
        <dbReference type="ARBA" id="ARBA00013081"/>
    </source>
</evidence>
<keyword evidence="10" id="KW-1185">Reference proteome</keyword>
<comment type="caution">
    <text evidence="9">The sequence shown here is derived from an EMBL/GenBank/DDBJ whole genome shotgun (WGS) entry which is preliminary data.</text>
</comment>
<keyword evidence="4" id="KW-0479">Metal-binding</keyword>
<keyword evidence="3" id="KW-0963">Cytoplasm</keyword>
<dbReference type="GO" id="GO:0046872">
    <property type="term" value="F:metal ion binding"/>
    <property type="evidence" value="ECO:0007669"/>
    <property type="project" value="UniProtKB-KW"/>
</dbReference>
<evidence type="ECO:0000256" key="1">
    <source>
        <dbReference type="ARBA" id="ARBA00004496"/>
    </source>
</evidence>
<evidence type="ECO:0000256" key="5">
    <source>
        <dbReference type="ARBA" id="ARBA00022801"/>
    </source>
</evidence>
<comment type="catalytic activity">
    <reaction evidence="7">
        <text>O-phospho-L-threonyl-[protein] + H2O = L-threonyl-[protein] + phosphate</text>
        <dbReference type="Rhea" id="RHEA:47004"/>
        <dbReference type="Rhea" id="RHEA-COMP:11060"/>
        <dbReference type="Rhea" id="RHEA-COMP:11605"/>
        <dbReference type="ChEBI" id="CHEBI:15377"/>
        <dbReference type="ChEBI" id="CHEBI:30013"/>
        <dbReference type="ChEBI" id="CHEBI:43474"/>
        <dbReference type="ChEBI" id="CHEBI:61977"/>
        <dbReference type="EC" id="3.1.3.16"/>
    </reaction>
</comment>
<evidence type="ECO:0000313" key="10">
    <source>
        <dbReference type="Proteomes" id="UP000747542"/>
    </source>
</evidence>
<evidence type="ECO:0000256" key="4">
    <source>
        <dbReference type="ARBA" id="ARBA00022723"/>
    </source>
</evidence>
<evidence type="ECO:0000256" key="3">
    <source>
        <dbReference type="ARBA" id="ARBA00022490"/>
    </source>
</evidence>
<gene>
    <name evidence="9" type="primary">Cpped1-L1</name>
    <name evidence="9" type="ORF">Hamer_G016342</name>
</gene>
<dbReference type="PANTHER" id="PTHR43143">
    <property type="entry name" value="METALLOPHOSPHOESTERASE, CALCINEURIN SUPERFAMILY"/>
    <property type="match status" value="1"/>
</dbReference>
<proteinExistence type="predicted"/>
<evidence type="ECO:0000313" key="9">
    <source>
        <dbReference type="EMBL" id="KAG7161279.1"/>
    </source>
</evidence>
<accession>A0A8J5JUF0</accession>
<sequence>MEENKFLVLAQNRQFLPFFAEEEKEWQEPFVFIQAADTQFGMQEKYIEKKENYGWQQEIRWSRQMVEDVNTMFPRPKFLVVCGDLLDAWPHTEEEIRRQQEIDFKEVFAGLKVPLVCVCGNHDVGNTPTPATVNRYTSSFGDDYFSFWCGGVFFIVLNTQFYEDASQCPQLAEEQEAWLEEQLEVVKREKPQHAVVFQHIPLFLHHPDEDKEYFNMDLGLRQAMLDKFYDAGVRSIFCGHYHRNAGGFYKDLEVVVTSAVGAQLGESQQGYRVVKVQQDRLVHQYYPLGSAPTRIHFPNTKRALPVPSATPAWSSTTAFLATARKGALAL</sequence>
<comment type="catalytic activity">
    <reaction evidence="6">
        <text>O-phospho-L-seryl-[protein] + H2O = L-seryl-[protein] + phosphate</text>
        <dbReference type="Rhea" id="RHEA:20629"/>
        <dbReference type="Rhea" id="RHEA-COMP:9863"/>
        <dbReference type="Rhea" id="RHEA-COMP:11604"/>
        <dbReference type="ChEBI" id="CHEBI:15377"/>
        <dbReference type="ChEBI" id="CHEBI:29999"/>
        <dbReference type="ChEBI" id="CHEBI:43474"/>
        <dbReference type="ChEBI" id="CHEBI:83421"/>
        <dbReference type="EC" id="3.1.3.16"/>
    </reaction>
</comment>
<dbReference type="GO" id="GO:0005737">
    <property type="term" value="C:cytoplasm"/>
    <property type="evidence" value="ECO:0007669"/>
    <property type="project" value="UniProtKB-SubCell"/>
</dbReference>
<keyword evidence="5" id="KW-0378">Hydrolase</keyword>
<dbReference type="InterPro" id="IPR004843">
    <property type="entry name" value="Calcineurin-like_PHP"/>
</dbReference>
<evidence type="ECO:0000256" key="6">
    <source>
        <dbReference type="ARBA" id="ARBA00047761"/>
    </source>
</evidence>
<organism evidence="9 10">
    <name type="scientific">Homarus americanus</name>
    <name type="common">American lobster</name>
    <dbReference type="NCBI Taxonomy" id="6706"/>
    <lineage>
        <taxon>Eukaryota</taxon>
        <taxon>Metazoa</taxon>
        <taxon>Ecdysozoa</taxon>
        <taxon>Arthropoda</taxon>
        <taxon>Crustacea</taxon>
        <taxon>Multicrustacea</taxon>
        <taxon>Malacostraca</taxon>
        <taxon>Eumalacostraca</taxon>
        <taxon>Eucarida</taxon>
        <taxon>Decapoda</taxon>
        <taxon>Pleocyemata</taxon>
        <taxon>Astacidea</taxon>
        <taxon>Nephropoidea</taxon>
        <taxon>Nephropidae</taxon>
        <taxon>Homarus</taxon>
    </lineage>
</organism>
<dbReference type="CDD" id="cd07395">
    <property type="entry name" value="MPP_CSTP1"/>
    <property type="match status" value="1"/>
</dbReference>
<dbReference type="EC" id="3.1.3.16" evidence="2"/>
<reference evidence="9" key="1">
    <citation type="journal article" date="2021" name="Sci. Adv.">
        <title>The American lobster genome reveals insights on longevity, neural, and immune adaptations.</title>
        <authorList>
            <person name="Polinski J.M."/>
            <person name="Zimin A.V."/>
            <person name="Clark K.F."/>
            <person name="Kohn A.B."/>
            <person name="Sadowski N."/>
            <person name="Timp W."/>
            <person name="Ptitsyn A."/>
            <person name="Khanna P."/>
            <person name="Romanova D.Y."/>
            <person name="Williams P."/>
            <person name="Greenwood S.J."/>
            <person name="Moroz L.L."/>
            <person name="Walt D.R."/>
            <person name="Bodnar A.G."/>
        </authorList>
    </citation>
    <scope>NUCLEOTIDE SEQUENCE</scope>
    <source>
        <strain evidence="9">GMGI-L3</strain>
    </source>
</reference>